<evidence type="ECO:0000256" key="8">
    <source>
        <dbReference type="ARBA" id="ARBA00022729"/>
    </source>
</evidence>
<comment type="catalytic activity">
    <reaction evidence="14">
        <text>ribonucleotidyl-uridine-RNA = a 5'-end dephospho-uridine-RNA + a 3'-end 2',3'-cyclophospho-ribonucleotide-RNA</text>
        <dbReference type="Rhea" id="RHEA:67792"/>
        <dbReference type="Rhea" id="RHEA-COMP:10464"/>
        <dbReference type="Rhea" id="RHEA-COMP:17354"/>
        <dbReference type="Rhea" id="RHEA-COMP:17356"/>
        <dbReference type="ChEBI" id="CHEBI:83064"/>
        <dbReference type="ChEBI" id="CHEBI:173117"/>
        <dbReference type="ChEBI" id="CHEBI:173224"/>
    </reaction>
    <physiologicalReaction direction="left-to-right" evidence="14">
        <dbReference type="Rhea" id="RHEA:67793"/>
    </physiologicalReaction>
</comment>
<evidence type="ECO:0000313" key="17">
    <source>
        <dbReference type="EMBL" id="TRY54949.1"/>
    </source>
</evidence>
<dbReference type="PROSITE" id="PS51959">
    <property type="entry name" value="ENDOU"/>
    <property type="match status" value="1"/>
</dbReference>
<dbReference type="GO" id="GO:0016829">
    <property type="term" value="F:lyase activity"/>
    <property type="evidence" value="ECO:0007669"/>
    <property type="project" value="UniProtKB-KW"/>
</dbReference>
<dbReference type="PANTHER" id="PTHR12439">
    <property type="entry name" value="PLACENTAL PROTEIN 11-RELATED"/>
    <property type="match status" value="1"/>
</dbReference>
<evidence type="ECO:0000256" key="15">
    <source>
        <dbReference type="RuleBase" id="RU367085"/>
    </source>
</evidence>
<keyword evidence="6 15" id="KW-0540">Nuclease</keyword>
<dbReference type="AlphaFoldDB" id="A0A553MP44"/>
<keyword evidence="10 15" id="KW-0378">Hydrolase</keyword>
<dbReference type="GO" id="GO:0016787">
    <property type="term" value="F:hydrolase activity"/>
    <property type="evidence" value="ECO:0007669"/>
    <property type="project" value="UniProtKB-KW"/>
</dbReference>
<comment type="subcellular location">
    <subcellularLocation>
        <location evidence="2">Secreted</location>
    </subcellularLocation>
</comment>
<evidence type="ECO:0000313" key="18">
    <source>
        <dbReference type="Proteomes" id="UP000316079"/>
    </source>
</evidence>
<dbReference type="SUPFAM" id="SSF142877">
    <property type="entry name" value="EndoU-like"/>
    <property type="match status" value="1"/>
</dbReference>
<evidence type="ECO:0000256" key="7">
    <source>
        <dbReference type="ARBA" id="ARBA00022723"/>
    </source>
</evidence>
<evidence type="ECO:0000256" key="4">
    <source>
        <dbReference type="ARBA" id="ARBA00011245"/>
    </source>
</evidence>
<reference evidence="17 18" key="1">
    <citation type="journal article" date="2019" name="Sci. Data">
        <title>Hybrid genome assembly and annotation of Danionella translucida.</title>
        <authorList>
            <person name="Kadobianskyi M."/>
            <person name="Schulze L."/>
            <person name="Schuelke M."/>
            <person name="Judkewitz B."/>
        </authorList>
    </citation>
    <scope>NUCLEOTIDE SEQUENCE [LARGE SCALE GENOMIC DNA]</scope>
    <source>
        <strain evidence="17 18">Bolton</strain>
    </source>
</reference>
<keyword evidence="9 15" id="KW-0255">Endonuclease</keyword>
<keyword evidence="11 15" id="KW-0694">RNA-binding</keyword>
<comment type="similarity">
    <text evidence="3 15">Belongs to the ENDOU family.</text>
</comment>
<evidence type="ECO:0000256" key="3">
    <source>
        <dbReference type="ARBA" id="ARBA00010168"/>
    </source>
</evidence>
<keyword evidence="12 15" id="KW-0464">Manganese</keyword>
<comment type="subunit">
    <text evidence="4 15">Monomer.</text>
</comment>
<evidence type="ECO:0000256" key="2">
    <source>
        <dbReference type="ARBA" id="ARBA00004613"/>
    </source>
</evidence>
<feature type="signal peptide" evidence="15">
    <location>
        <begin position="1"/>
        <end position="19"/>
    </location>
</feature>
<evidence type="ECO:0000256" key="5">
    <source>
        <dbReference type="ARBA" id="ARBA00022525"/>
    </source>
</evidence>
<evidence type="ECO:0000256" key="12">
    <source>
        <dbReference type="ARBA" id="ARBA00023211"/>
    </source>
</evidence>
<gene>
    <name evidence="17" type="ORF">DNTS_020714</name>
</gene>
<evidence type="ECO:0000256" key="13">
    <source>
        <dbReference type="ARBA" id="ARBA00023239"/>
    </source>
</evidence>
<dbReference type="GO" id="GO:0004521">
    <property type="term" value="F:RNA endonuclease activity"/>
    <property type="evidence" value="ECO:0007669"/>
    <property type="project" value="UniProtKB-UniRule"/>
</dbReference>
<keyword evidence="18" id="KW-1185">Reference proteome</keyword>
<feature type="domain" description="EndoU" evidence="16">
    <location>
        <begin position="1"/>
        <end position="220"/>
    </location>
</feature>
<comment type="cofactor">
    <cofactor evidence="1 15">
        <name>Mn(2+)</name>
        <dbReference type="ChEBI" id="CHEBI:29035"/>
    </cofactor>
</comment>
<dbReference type="InterPro" id="IPR039787">
    <property type="entry name" value="ENDOU"/>
</dbReference>
<dbReference type="InterPro" id="IPR037227">
    <property type="entry name" value="EndoU-like"/>
</dbReference>
<protein>
    <recommendedName>
        <fullName evidence="15">Uridylate-specific endoribonuclease</fullName>
        <ecNumber evidence="15">4.6.1.-</ecNumber>
    </recommendedName>
</protein>
<evidence type="ECO:0000256" key="14">
    <source>
        <dbReference type="ARBA" id="ARBA00048688"/>
    </source>
</evidence>
<evidence type="ECO:0000256" key="10">
    <source>
        <dbReference type="ARBA" id="ARBA00022801"/>
    </source>
</evidence>
<dbReference type="EMBL" id="SRMA01027336">
    <property type="protein sequence ID" value="TRY54949.1"/>
    <property type="molecule type" value="Genomic_DNA"/>
</dbReference>
<evidence type="ECO:0000259" key="16">
    <source>
        <dbReference type="PROSITE" id="PS51959"/>
    </source>
</evidence>
<sequence>MRFILELYLTITLISQGYSGVLNASTTHVSGALLSKPTFKALLDLLDNYNRMTGDLEDEPEQELQEQDLFLQLSINSDLGRELYNFLHSKGLYASESEFIQDLKMMWFGLYSRSDGKLDSSGFEHIFLGEIKGGKWSSFPDVLGMQFNWDGFYKEVGSAFIGSSPEFDLAIYSLCYITRPGKKCNVRLGGQTLGIQTYTWDKTTYEDGKKFIGSAYPATP</sequence>
<evidence type="ECO:0000256" key="6">
    <source>
        <dbReference type="ARBA" id="ARBA00022722"/>
    </source>
</evidence>
<keyword evidence="5" id="KW-0964">Secreted</keyword>
<dbReference type="Proteomes" id="UP000316079">
    <property type="component" value="Unassembled WGS sequence"/>
</dbReference>
<organism evidence="17 18">
    <name type="scientific">Danionella cerebrum</name>
    <dbReference type="NCBI Taxonomy" id="2873325"/>
    <lineage>
        <taxon>Eukaryota</taxon>
        <taxon>Metazoa</taxon>
        <taxon>Chordata</taxon>
        <taxon>Craniata</taxon>
        <taxon>Vertebrata</taxon>
        <taxon>Euteleostomi</taxon>
        <taxon>Actinopterygii</taxon>
        <taxon>Neopterygii</taxon>
        <taxon>Teleostei</taxon>
        <taxon>Ostariophysi</taxon>
        <taxon>Cypriniformes</taxon>
        <taxon>Danionidae</taxon>
        <taxon>Danioninae</taxon>
        <taxon>Danionella</taxon>
    </lineage>
</organism>
<keyword evidence="7 15" id="KW-0479">Metal-binding</keyword>
<evidence type="ECO:0000256" key="1">
    <source>
        <dbReference type="ARBA" id="ARBA00001936"/>
    </source>
</evidence>
<dbReference type="GO" id="GO:0005576">
    <property type="term" value="C:extracellular region"/>
    <property type="evidence" value="ECO:0007669"/>
    <property type="project" value="UniProtKB-SubCell"/>
</dbReference>
<evidence type="ECO:0000256" key="11">
    <source>
        <dbReference type="ARBA" id="ARBA00022884"/>
    </source>
</evidence>
<dbReference type="Pfam" id="PF09412">
    <property type="entry name" value="XendoU"/>
    <property type="match status" value="1"/>
</dbReference>
<dbReference type="GO" id="GO:0003723">
    <property type="term" value="F:RNA binding"/>
    <property type="evidence" value="ECO:0007669"/>
    <property type="project" value="UniProtKB-UniRule"/>
</dbReference>
<dbReference type="CDD" id="cd21159">
    <property type="entry name" value="XendoU"/>
    <property type="match status" value="1"/>
</dbReference>
<name>A0A553MP44_9TELE</name>
<keyword evidence="13" id="KW-0456">Lyase</keyword>
<dbReference type="PANTHER" id="PTHR12439:SF40">
    <property type="entry name" value="URIDYLATE-SPECIFIC ENDORIBONUCLEASE"/>
    <property type="match status" value="1"/>
</dbReference>
<keyword evidence="8 15" id="KW-0732">Signal</keyword>
<dbReference type="InterPro" id="IPR018998">
    <property type="entry name" value="EndoU_C"/>
</dbReference>
<dbReference type="OrthoDB" id="430326at2759"/>
<evidence type="ECO:0000256" key="9">
    <source>
        <dbReference type="ARBA" id="ARBA00022759"/>
    </source>
</evidence>
<comment type="caution">
    <text evidence="17">The sequence shown here is derived from an EMBL/GenBank/DDBJ whole genome shotgun (WGS) entry which is preliminary data.</text>
</comment>
<dbReference type="GO" id="GO:0046872">
    <property type="term" value="F:metal ion binding"/>
    <property type="evidence" value="ECO:0007669"/>
    <property type="project" value="UniProtKB-UniRule"/>
</dbReference>
<proteinExistence type="inferred from homology"/>
<feature type="chain" id="PRO_5026371234" description="Uridylate-specific endoribonuclease" evidence="15">
    <location>
        <begin position="20"/>
        <end position="220"/>
    </location>
</feature>
<accession>A0A553MP44</accession>
<dbReference type="EC" id="4.6.1.-" evidence="15"/>